<feature type="transmembrane region" description="Helical" evidence="1">
    <location>
        <begin position="197"/>
        <end position="217"/>
    </location>
</feature>
<dbReference type="Proteomes" id="UP000261212">
    <property type="component" value="Unassembled WGS sequence"/>
</dbReference>
<dbReference type="AlphaFoldDB" id="A0A3E3E3A2"/>
<dbReference type="PANTHER" id="PTHR37314:SF4">
    <property type="entry name" value="UPF0700 TRANSMEMBRANE PROTEIN YOAK"/>
    <property type="match status" value="1"/>
</dbReference>
<dbReference type="EMBL" id="QUSM01000001">
    <property type="protein sequence ID" value="RGD75816.1"/>
    <property type="molecule type" value="Genomic_DNA"/>
</dbReference>
<feature type="transmembrane region" description="Helical" evidence="1">
    <location>
        <begin position="173"/>
        <end position="191"/>
    </location>
</feature>
<dbReference type="RefSeq" id="WP_117530895.1">
    <property type="nucleotide sequence ID" value="NZ_QUSM01000001.1"/>
</dbReference>
<dbReference type="Pfam" id="PF06912">
    <property type="entry name" value="DUF1275"/>
    <property type="match status" value="1"/>
</dbReference>
<dbReference type="PANTHER" id="PTHR37314">
    <property type="entry name" value="SLR0142 PROTEIN"/>
    <property type="match status" value="1"/>
</dbReference>
<protein>
    <submittedName>
        <fullName evidence="2">DUF1275 domain-containing protein</fullName>
    </submittedName>
</protein>
<feature type="transmembrane region" description="Helical" evidence="1">
    <location>
        <begin position="91"/>
        <end position="110"/>
    </location>
</feature>
<accession>A0A3E3E3A2</accession>
<comment type="caution">
    <text evidence="2">The sequence shown here is derived from an EMBL/GenBank/DDBJ whole genome shotgun (WGS) entry which is preliminary data.</text>
</comment>
<keyword evidence="1" id="KW-1133">Transmembrane helix</keyword>
<proteinExistence type="predicted"/>
<name>A0A3E3E3A2_9FIRM</name>
<keyword evidence="1" id="KW-0812">Transmembrane</keyword>
<gene>
    <name evidence="2" type="ORF">DW687_00410</name>
</gene>
<organism evidence="2 3">
    <name type="scientific">Anaerofustis stercorihominis</name>
    <dbReference type="NCBI Taxonomy" id="214853"/>
    <lineage>
        <taxon>Bacteria</taxon>
        <taxon>Bacillati</taxon>
        <taxon>Bacillota</taxon>
        <taxon>Clostridia</taxon>
        <taxon>Eubacteriales</taxon>
        <taxon>Eubacteriaceae</taxon>
        <taxon>Anaerofustis</taxon>
    </lineage>
</organism>
<sequence length="230" mass="26000">MTGKRQMSETYIIGMILAVVGGFLDAYTYISRGKVFANAQTGNIVLLGVNFAEGEFKEAAFYLLPILAFFVGIIGAEMIKKRHKYNENIHWRQIVIIIEIITLLIVGFIPSGRFDMLSNILISFVCSLQVESFRKVNGNAYATTMCTGNLRSATEHLYNYKQTKDKRILKNSLQYYGIILFFIVGALIGSILTHIYFVKAVLFALIGLIAVFILMFIEEVEVINENKKRV</sequence>
<keyword evidence="1" id="KW-0472">Membrane</keyword>
<feature type="transmembrane region" description="Helical" evidence="1">
    <location>
        <begin position="12"/>
        <end position="30"/>
    </location>
</feature>
<evidence type="ECO:0000313" key="2">
    <source>
        <dbReference type="EMBL" id="RGD75816.1"/>
    </source>
</evidence>
<feature type="transmembrane region" description="Helical" evidence="1">
    <location>
        <begin position="59"/>
        <end position="79"/>
    </location>
</feature>
<evidence type="ECO:0000313" key="3">
    <source>
        <dbReference type="Proteomes" id="UP000261212"/>
    </source>
</evidence>
<reference evidence="2 3" key="1">
    <citation type="submission" date="2018-08" db="EMBL/GenBank/DDBJ databases">
        <title>A genome reference for cultivated species of the human gut microbiota.</title>
        <authorList>
            <person name="Zou Y."/>
            <person name="Xue W."/>
            <person name="Luo G."/>
        </authorList>
    </citation>
    <scope>NUCLEOTIDE SEQUENCE [LARGE SCALE GENOMIC DNA]</scope>
    <source>
        <strain evidence="2 3">AM25-6</strain>
    </source>
</reference>
<evidence type="ECO:0000256" key="1">
    <source>
        <dbReference type="SAM" id="Phobius"/>
    </source>
</evidence>
<dbReference type="InterPro" id="IPR010699">
    <property type="entry name" value="DUF1275"/>
</dbReference>